<protein>
    <submittedName>
        <fullName evidence="1">Uncharacterized protein</fullName>
    </submittedName>
</protein>
<proteinExistence type="predicted"/>
<dbReference type="EMBL" id="JAKOGI010000112">
    <property type="protein sequence ID" value="KAJ8443819.1"/>
    <property type="molecule type" value="Genomic_DNA"/>
</dbReference>
<organism evidence="1 2">
    <name type="scientific">Carnegiea gigantea</name>
    <dbReference type="NCBI Taxonomy" id="171969"/>
    <lineage>
        <taxon>Eukaryota</taxon>
        <taxon>Viridiplantae</taxon>
        <taxon>Streptophyta</taxon>
        <taxon>Embryophyta</taxon>
        <taxon>Tracheophyta</taxon>
        <taxon>Spermatophyta</taxon>
        <taxon>Magnoliopsida</taxon>
        <taxon>eudicotyledons</taxon>
        <taxon>Gunneridae</taxon>
        <taxon>Pentapetalae</taxon>
        <taxon>Caryophyllales</taxon>
        <taxon>Cactineae</taxon>
        <taxon>Cactaceae</taxon>
        <taxon>Cactoideae</taxon>
        <taxon>Echinocereeae</taxon>
        <taxon>Carnegiea</taxon>
    </lineage>
</organism>
<keyword evidence="2" id="KW-1185">Reference proteome</keyword>
<dbReference type="Proteomes" id="UP001153076">
    <property type="component" value="Unassembled WGS sequence"/>
</dbReference>
<gene>
    <name evidence="1" type="ORF">Cgig2_017300</name>
</gene>
<reference evidence="1" key="1">
    <citation type="submission" date="2022-04" db="EMBL/GenBank/DDBJ databases">
        <title>Carnegiea gigantea Genome sequencing and assembly v2.</title>
        <authorList>
            <person name="Copetti D."/>
            <person name="Sanderson M.J."/>
            <person name="Burquez A."/>
            <person name="Wojciechowski M.F."/>
        </authorList>
    </citation>
    <scope>NUCLEOTIDE SEQUENCE</scope>
    <source>
        <strain evidence="1">SGP5-SGP5p</strain>
        <tissue evidence="1">Aerial part</tissue>
    </source>
</reference>
<accession>A0A9Q1QJ79</accession>
<name>A0A9Q1QJ79_9CARY</name>
<sequence length="168" mass="19379">MNLRNDENNFGYEEINEIIPINSHIQEDFVMENDGIALMQQEEDVIKAGHEGNKHQLFGIKDLKIVAAKKASKRKRQRTCSKCHNTGHTQCTCPVYIDNKPCTTSFECSPVDPPMNDSTNSRLSHDVLVRLQPYAYIEGELPEVEYSEEVAKLEKNHRIMDWFPKANW</sequence>
<dbReference type="AlphaFoldDB" id="A0A9Q1QJ79"/>
<evidence type="ECO:0000313" key="1">
    <source>
        <dbReference type="EMBL" id="KAJ8443819.1"/>
    </source>
</evidence>
<evidence type="ECO:0000313" key="2">
    <source>
        <dbReference type="Proteomes" id="UP001153076"/>
    </source>
</evidence>
<comment type="caution">
    <text evidence="1">The sequence shown here is derived from an EMBL/GenBank/DDBJ whole genome shotgun (WGS) entry which is preliminary data.</text>
</comment>